<dbReference type="SUPFAM" id="SSF46894">
    <property type="entry name" value="C-terminal effector domain of the bipartite response regulators"/>
    <property type="match status" value="1"/>
</dbReference>
<keyword evidence="3" id="KW-0805">Transcription regulation</keyword>
<reference evidence="9" key="2">
    <citation type="journal article" date="2021" name="PeerJ">
        <title>Extensive microbial diversity within the chicken gut microbiome revealed by metagenomics and culture.</title>
        <authorList>
            <person name="Gilroy R."/>
            <person name="Ravi A."/>
            <person name="Getino M."/>
            <person name="Pursley I."/>
            <person name="Horton D.L."/>
            <person name="Alikhan N.F."/>
            <person name="Baker D."/>
            <person name="Gharbi K."/>
            <person name="Hall N."/>
            <person name="Watson M."/>
            <person name="Adriaenssens E.M."/>
            <person name="Foster-Nyarko E."/>
            <person name="Jarju S."/>
            <person name="Secka A."/>
            <person name="Antonio M."/>
            <person name="Oren A."/>
            <person name="Chaudhuri R.R."/>
            <person name="La Ragione R."/>
            <person name="Hildebrand F."/>
            <person name="Pallen M.J."/>
        </authorList>
    </citation>
    <scope>NUCLEOTIDE SEQUENCE</scope>
    <source>
        <strain evidence="9">CHK147-3167</strain>
    </source>
</reference>
<dbReference type="Proteomes" id="UP000886786">
    <property type="component" value="Unassembled WGS sequence"/>
</dbReference>
<dbReference type="InterPro" id="IPR013325">
    <property type="entry name" value="RNA_pol_sigma_r2"/>
</dbReference>
<protein>
    <recommendedName>
        <fullName evidence="2">RNA polymerase sigma factor SigS</fullName>
    </recommendedName>
</protein>
<evidence type="ECO:0000313" key="10">
    <source>
        <dbReference type="Proteomes" id="UP000886786"/>
    </source>
</evidence>
<dbReference type="GO" id="GO:0006352">
    <property type="term" value="P:DNA-templated transcription initiation"/>
    <property type="evidence" value="ECO:0007669"/>
    <property type="project" value="InterPro"/>
</dbReference>
<accession>A0A9D0ZPF1</accession>
<dbReference type="PIRSF" id="PIRSF002939">
    <property type="entry name" value="RNA_polymerase_sigma-H_factor"/>
    <property type="match status" value="1"/>
</dbReference>
<dbReference type="SUPFAM" id="SSF88946">
    <property type="entry name" value="Sigma2 domain of RNA polymerase sigma factors"/>
    <property type="match status" value="1"/>
</dbReference>
<dbReference type="InterPro" id="IPR016032">
    <property type="entry name" value="Sig_transdc_resp-reg_C-effctor"/>
</dbReference>
<comment type="function">
    <text evidence="7">Sigma factors are initiation factors that promote the attachment of RNA polymerase to specific initiation sites and are then released. Sigma-S contributes to the protection against external stress, thus playing a role in cellular fitness and survival.</text>
</comment>
<feature type="domain" description="RNA polymerase sigma-70 region 2" evidence="8">
    <location>
        <begin position="24"/>
        <end position="90"/>
    </location>
</feature>
<organism evidence="9 10">
    <name type="scientific">Candidatus Coprosoma intestinipullorum</name>
    <dbReference type="NCBI Taxonomy" id="2840752"/>
    <lineage>
        <taxon>Bacteria</taxon>
        <taxon>Bacillati</taxon>
        <taxon>Bacillota</taxon>
        <taxon>Bacillota incertae sedis</taxon>
        <taxon>Candidatus Coprosoma</taxon>
    </lineage>
</organism>
<dbReference type="InterPro" id="IPR036388">
    <property type="entry name" value="WH-like_DNA-bd_sf"/>
</dbReference>
<comment type="caution">
    <text evidence="9">The sequence shown here is derived from an EMBL/GenBank/DDBJ whole genome shotgun (WGS) entry which is preliminary data.</text>
</comment>
<evidence type="ECO:0000256" key="3">
    <source>
        <dbReference type="ARBA" id="ARBA00023015"/>
    </source>
</evidence>
<keyword evidence="5" id="KW-0238">DNA-binding</keyword>
<evidence type="ECO:0000256" key="4">
    <source>
        <dbReference type="ARBA" id="ARBA00023082"/>
    </source>
</evidence>
<name>A0A9D0ZPF1_9FIRM</name>
<dbReference type="InterPro" id="IPR016371">
    <property type="entry name" value="RNA_pol_sigma-H_factor"/>
</dbReference>
<dbReference type="AlphaFoldDB" id="A0A9D0ZPF1"/>
<evidence type="ECO:0000256" key="2">
    <source>
        <dbReference type="ARBA" id="ARBA00021245"/>
    </source>
</evidence>
<dbReference type="Pfam" id="PF04542">
    <property type="entry name" value="Sigma70_r2"/>
    <property type="match status" value="1"/>
</dbReference>
<evidence type="ECO:0000313" key="9">
    <source>
        <dbReference type="EMBL" id="HIQ90068.1"/>
    </source>
</evidence>
<dbReference type="NCBIfam" id="TIGR02937">
    <property type="entry name" value="sigma70-ECF"/>
    <property type="match status" value="1"/>
</dbReference>
<proteinExistence type="inferred from homology"/>
<reference evidence="9" key="1">
    <citation type="submission" date="2020-10" db="EMBL/GenBank/DDBJ databases">
        <authorList>
            <person name="Gilroy R."/>
        </authorList>
    </citation>
    <scope>NUCLEOTIDE SEQUENCE</scope>
    <source>
        <strain evidence="9">CHK147-3167</strain>
    </source>
</reference>
<evidence type="ECO:0000256" key="1">
    <source>
        <dbReference type="ARBA" id="ARBA00007788"/>
    </source>
</evidence>
<comment type="similarity">
    <text evidence="1">Belongs to the sigma-70 factor family.</text>
</comment>
<dbReference type="Gene3D" id="1.20.120.1810">
    <property type="match status" value="1"/>
</dbReference>
<keyword evidence="4" id="KW-0731">Sigma factor</keyword>
<evidence type="ECO:0000259" key="8">
    <source>
        <dbReference type="Pfam" id="PF04542"/>
    </source>
</evidence>
<dbReference type="GO" id="GO:0016987">
    <property type="term" value="F:sigma factor activity"/>
    <property type="evidence" value="ECO:0007669"/>
    <property type="project" value="UniProtKB-KW"/>
</dbReference>
<gene>
    <name evidence="9" type="ORF">IAB27_00350</name>
</gene>
<sequence>MYENLNDYELLDQVADNEFATETLFEKYKPLIYGIAKKAYYTRQNTGLEMNDLIQEGMIGFSIAINTFDDQKKTTFFTYARTCIMRRVNSTIVAANRLKHQILNESISVEILDSETNTDNQILSDTKNNPESLLIENENVQEIKKIIDSELTEFEKKVCDLKTSGFDYKEIAEILNKTPKSIDNAFSRIKAKIQKSLEKKTVRNS</sequence>
<dbReference type="GO" id="GO:0003677">
    <property type="term" value="F:DNA binding"/>
    <property type="evidence" value="ECO:0007669"/>
    <property type="project" value="UniProtKB-KW"/>
</dbReference>
<dbReference type="InterPro" id="IPR007627">
    <property type="entry name" value="RNA_pol_sigma70_r2"/>
</dbReference>
<evidence type="ECO:0000256" key="7">
    <source>
        <dbReference type="ARBA" id="ARBA00024701"/>
    </source>
</evidence>
<evidence type="ECO:0000256" key="6">
    <source>
        <dbReference type="ARBA" id="ARBA00023163"/>
    </source>
</evidence>
<evidence type="ECO:0000256" key="5">
    <source>
        <dbReference type="ARBA" id="ARBA00023125"/>
    </source>
</evidence>
<dbReference type="EMBL" id="DVFV01000009">
    <property type="protein sequence ID" value="HIQ90068.1"/>
    <property type="molecule type" value="Genomic_DNA"/>
</dbReference>
<dbReference type="Gene3D" id="1.10.10.10">
    <property type="entry name" value="Winged helix-like DNA-binding domain superfamily/Winged helix DNA-binding domain"/>
    <property type="match status" value="1"/>
</dbReference>
<dbReference type="PANTHER" id="PTHR30385">
    <property type="entry name" value="SIGMA FACTOR F FLAGELLAR"/>
    <property type="match status" value="1"/>
</dbReference>
<keyword evidence="6" id="KW-0804">Transcription</keyword>
<dbReference type="InterPro" id="IPR014284">
    <property type="entry name" value="RNA_pol_sigma-70_dom"/>
</dbReference>